<dbReference type="RefSeq" id="WP_102067654.1">
    <property type="nucleotide sequence ID" value="NZ_PKQE01000010.1"/>
</dbReference>
<dbReference type="PANTHER" id="PTHR33823">
    <property type="entry name" value="RNA POLYMERASE-BINDING TRANSCRIPTION FACTOR DKSA-RELATED"/>
    <property type="match status" value="1"/>
</dbReference>
<evidence type="ECO:0000259" key="5">
    <source>
        <dbReference type="Pfam" id="PF01258"/>
    </source>
</evidence>
<evidence type="ECO:0000313" key="6">
    <source>
        <dbReference type="EMBL" id="PLC39752.1"/>
    </source>
</evidence>
<evidence type="ECO:0000256" key="1">
    <source>
        <dbReference type="ARBA" id="ARBA00022723"/>
    </source>
</evidence>
<dbReference type="InterPro" id="IPR000962">
    <property type="entry name" value="Znf_DskA_TraR"/>
</dbReference>
<dbReference type="PROSITE" id="PS51128">
    <property type="entry name" value="ZF_DKSA_2"/>
    <property type="match status" value="1"/>
</dbReference>
<organism evidence="6 7">
    <name type="scientific">Ralstonia pickettii</name>
    <name type="common">Burkholderia pickettii</name>
    <dbReference type="NCBI Taxonomy" id="329"/>
    <lineage>
        <taxon>Bacteria</taxon>
        <taxon>Pseudomonadati</taxon>
        <taxon>Pseudomonadota</taxon>
        <taxon>Betaproteobacteria</taxon>
        <taxon>Burkholderiales</taxon>
        <taxon>Burkholderiaceae</taxon>
        <taxon>Ralstonia</taxon>
    </lineage>
</organism>
<accession>A0A2N4TJ62</accession>
<dbReference type="OrthoDB" id="9811543at2"/>
<dbReference type="PANTHER" id="PTHR33823:SF4">
    <property type="entry name" value="GENERAL STRESS PROTEIN 16O"/>
    <property type="match status" value="1"/>
</dbReference>
<sequence length="120" mass="13637">MSRFTEAQWKRLRSLLDEQEARVRRQLSVLGAAGVPAPREAPLENADLADEEAGDQTNDVMLARYRSELEQVDAARERMRQHSYGICVDCGEAIPFLRLQAQPTAMCCLSCQTARERRWA</sequence>
<dbReference type="GO" id="GO:0008270">
    <property type="term" value="F:zinc ion binding"/>
    <property type="evidence" value="ECO:0007669"/>
    <property type="project" value="UniProtKB-KW"/>
</dbReference>
<dbReference type="SUPFAM" id="SSF57716">
    <property type="entry name" value="Glucocorticoid receptor-like (DNA-binding domain)"/>
    <property type="match status" value="1"/>
</dbReference>
<protein>
    <submittedName>
        <fullName evidence="6">Conjugal transfer protein TraR</fullName>
    </submittedName>
</protein>
<evidence type="ECO:0000313" key="7">
    <source>
        <dbReference type="Proteomes" id="UP000234456"/>
    </source>
</evidence>
<reference evidence="6 7" key="1">
    <citation type="submission" date="2017-12" db="EMBL/GenBank/DDBJ databases">
        <title>Draft genome sequence of Ralstonia pickettii 52.</title>
        <authorList>
            <person name="Zheng B."/>
        </authorList>
    </citation>
    <scope>NUCLEOTIDE SEQUENCE [LARGE SCALE GENOMIC DNA]</scope>
    <source>
        <strain evidence="6 7">52</strain>
    </source>
</reference>
<keyword evidence="3" id="KW-0862">Zinc</keyword>
<feature type="zinc finger region" description="dksA C4-type" evidence="4">
    <location>
        <begin position="87"/>
        <end position="111"/>
    </location>
</feature>
<keyword evidence="2" id="KW-0863">Zinc-finger</keyword>
<comment type="caution">
    <text evidence="6">The sequence shown here is derived from an EMBL/GenBank/DDBJ whole genome shotgun (WGS) entry which is preliminary data.</text>
</comment>
<evidence type="ECO:0000256" key="4">
    <source>
        <dbReference type="PROSITE-ProRule" id="PRU00510"/>
    </source>
</evidence>
<evidence type="ECO:0000256" key="3">
    <source>
        <dbReference type="ARBA" id="ARBA00022833"/>
    </source>
</evidence>
<dbReference type="Proteomes" id="UP000234456">
    <property type="component" value="Unassembled WGS sequence"/>
</dbReference>
<dbReference type="Pfam" id="PF01258">
    <property type="entry name" value="zf-dskA_traR"/>
    <property type="match status" value="1"/>
</dbReference>
<dbReference type="AlphaFoldDB" id="A0A2N4TJ62"/>
<feature type="domain" description="Zinc finger DksA/TraR C4-type" evidence="5">
    <location>
        <begin position="83"/>
        <end position="117"/>
    </location>
</feature>
<evidence type="ECO:0000256" key="2">
    <source>
        <dbReference type="ARBA" id="ARBA00022771"/>
    </source>
</evidence>
<keyword evidence="1" id="KW-0479">Metal-binding</keyword>
<proteinExistence type="predicted"/>
<gene>
    <name evidence="6" type="ORF">C0Q88_25440</name>
</gene>
<name>A0A2N4TJ62_RALPI</name>
<dbReference type="EMBL" id="PKQE01000010">
    <property type="protein sequence ID" value="PLC39752.1"/>
    <property type="molecule type" value="Genomic_DNA"/>
</dbReference>
<dbReference type="Gene3D" id="1.20.120.910">
    <property type="entry name" value="DksA, coiled-coil domain"/>
    <property type="match status" value="1"/>
</dbReference>